<keyword evidence="1" id="KW-0614">Plasmid</keyword>
<organism evidence="1">
    <name type="scientific">Pyropia pulchra</name>
    <dbReference type="NCBI Taxonomy" id="60925"/>
    <lineage>
        <taxon>Eukaryota</taxon>
        <taxon>Rhodophyta</taxon>
        <taxon>Bangiophyceae</taxon>
        <taxon>Bangiales</taxon>
        <taxon>Bangiaceae</taxon>
        <taxon>Pyropia</taxon>
    </lineage>
</organism>
<accession>O24672</accession>
<dbReference type="EMBL" id="AF002712">
    <property type="protein sequence ID" value="AAB68814.1"/>
    <property type="molecule type" value="Genomic_DNA"/>
</dbReference>
<reference evidence="1" key="1">
    <citation type="journal article" date="1997" name="Curr. Genet.">
        <title>Molecular characterization of two large DNA plasmids in the red alga Porphyra pulchra.</title>
        <authorList>
            <person name="Moon D.A."/>
            <person name="Goff L.J."/>
        </authorList>
    </citation>
    <scope>NUCLEOTIDE SEQUENCE</scope>
    <source>
        <plasmid evidence="1">Pp6859</plasmid>
    </source>
</reference>
<name>O24672_9RHOD</name>
<sequence>MDRRLKAISGKSIKTQRSYIDIPMGACINGYNYNISLGFLDTCAIQGAIPLKDLYSNTSINTGTKELIQNYAKKNMLDVYINDQQRFIKYALGDLKVYDAFQNHNQLLKQIYKELGLAKYFKGSCLTIGTTVSELFTASIRSNLGLNKTALMQELAKGSVQEFLACKNKTAVYLTKTNGGRCFNNKPFSVSSKGIYTRVDIKGCYGNSLRNQLYPIGSPVVIQYPRSSKNNHYMSLREVLSIVRHELVDGLWMFRVSTEKDYLLKYKNDMLMSWYPPENLSDLAKSDTDYQGEDNIHQNDHTRFYSSEVHLAPITYAELEWIEKVCSQSQKNEYLDKLMVISGVYYPKSKRVDNYKEYQKTTSHVSKGNTWEIKENNNQLEIIETGRENNAWFTINIADLILDKLAKLREKYPKDNPESNQ</sequence>
<proteinExistence type="predicted"/>
<geneLocation type="plasmid" evidence="1">
    <name>Pp6859</name>
</geneLocation>
<protein>
    <submittedName>
        <fullName evidence="1">Uncharacterized protein</fullName>
    </submittedName>
</protein>
<dbReference type="AlphaFoldDB" id="O24672"/>
<evidence type="ECO:0000313" key="1">
    <source>
        <dbReference type="EMBL" id="AAB68814.1"/>
    </source>
</evidence>